<evidence type="ECO:0000313" key="2">
    <source>
        <dbReference type="Proteomes" id="UP001281147"/>
    </source>
</evidence>
<gene>
    <name evidence="1" type="ORF">LTR37_021373</name>
</gene>
<comment type="caution">
    <text evidence="1">The sequence shown here is derived from an EMBL/GenBank/DDBJ whole genome shotgun (WGS) entry which is preliminary data.</text>
</comment>
<dbReference type="EMBL" id="JAUTXU010000485">
    <property type="protein sequence ID" value="KAK3679602.1"/>
    <property type="molecule type" value="Genomic_DNA"/>
</dbReference>
<accession>A0ACC3M927</accession>
<proteinExistence type="predicted"/>
<evidence type="ECO:0000313" key="1">
    <source>
        <dbReference type="EMBL" id="KAK3679602.1"/>
    </source>
</evidence>
<dbReference type="Proteomes" id="UP001281147">
    <property type="component" value="Unassembled WGS sequence"/>
</dbReference>
<sequence length="116" mass="12873">MQTEALKQCALSESLSEEKEEREEEEEEKEDVHCAACQDGRPTRLPDPAVRNPQSPQWRYLPLRLQKDRFPLGVPTCTDGGRAFRLATEGVTYLVFGVTDTGVVDAAVEAAPEPTL</sequence>
<protein>
    <submittedName>
        <fullName evidence="1">Uncharacterized protein</fullName>
    </submittedName>
</protein>
<name>A0ACC3M927_9PEZI</name>
<organism evidence="1 2">
    <name type="scientific">Vermiconidia calcicola</name>
    <dbReference type="NCBI Taxonomy" id="1690605"/>
    <lineage>
        <taxon>Eukaryota</taxon>
        <taxon>Fungi</taxon>
        <taxon>Dikarya</taxon>
        <taxon>Ascomycota</taxon>
        <taxon>Pezizomycotina</taxon>
        <taxon>Dothideomycetes</taxon>
        <taxon>Dothideomycetidae</taxon>
        <taxon>Mycosphaerellales</taxon>
        <taxon>Extremaceae</taxon>
        <taxon>Vermiconidia</taxon>
    </lineage>
</organism>
<reference evidence="1" key="1">
    <citation type="submission" date="2023-07" db="EMBL/GenBank/DDBJ databases">
        <title>Black Yeasts Isolated from many extreme environments.</title>
        <authorList>
            <person name="Coleine C."/>
            <person name="Stajich J.E."/>
            <person name="Selbmann L."/>
        </authorList>
    </citation>
    <scope>NUCLEOTIDE SEQUENCE</scope>
    <source>
        <strain evidence="1">CCFEE 5714</strain>
    </source>
</reference>
<keyword evidence="2" id="KW-1185">Reference proteome</keyword>